<reference evidence="1" key="1">
    <citation type="submission" date="2022-10" db="EMBL/GenBank/DDBJ databases">
        <title>Culturing micro-colonial fungi from biological soil crusts in the Mojave desert and describing Neophaeococcomyces mojavensis, and introducing the new genera and species Taxawa tesnikishii.</title>
        <authorList>
            <person name="Kurbessoian T."/>
            <person name="Stajich J.E."/>
        </authorList>
    </citation>
    <scope>NUCLEOTIDE SEQUENCE</scope>
    <source>
        <strain evidence="1">TK_35</strain>
    </source>
</reference>
<evidence type="ECO:0000313" key="1">
    <source>
        <dbReference type="EMBL" id="KAJ9631421.1"/>
    </source>
</evidence>
<protein>
    <recommendedName>
        <fullName evidence="2">Integrase</fullName>
    </recommendedName>
</protein>
<proteinExistence type="predicted"/>
<organism evidence="1">
    <name type="scientific">Knufia peltigerae</name>
    <dbReference type="NCBI Taxonomy" id="1002370"/>
    <lineage>
        <taxon>Eukaryota</taxon>
        <taxon>Fungi</taxon>
        <taxon>Dikarya</taxon>
        <taxon>Ascomycota</taxon>
        <taxon>Pezizomycotina</taxon>
        <taxon>Eurotiomycetes</taxon>
        <taxon>Chaetothyriomycetidae</taxon>
        <taxon>Chaetothyriales</taxon>
        <taxon>Trichomeriaceae</taxon>
        <taxon>Knufia</taxon>
    </lineage>
</organism>
<sequence>MKRGVVAGDASSTTYSRLRSAFIFYEWADDEQRRLDLSTAEDSFLDWCEHVYQRTLKGSETRISLTSANNLAIRLDAVLARALGFNRSLIAATKLSKRPPRLTFLADRQDMRSLEVFGRSLVAICDSLTPEVTLGRLPVVVKVGDRGSISHWCGLPRPENVAAQSMPANSYKRVESDRARLAWELDPNPRKRLTVFNMRIRAEMLIFIAQTSMNLTQAQALKREKLRNYVEGDMVAYVRAYKGRRQGEVVFRAFRSYRTHFSRYLDWLDACFPDRQELLFPIVGLQERTTWKSQNFQKLKEELLEIGVPFFGPMILRRVKANWLSERIGNRSVSVEAIQHLESTNAAYQRPNLSRAMGEISEFNRTIEQALDCAGPGQCRVPFQPWQIQTSAANAPIPDCVNPAGCLFCVNHQDIESLDHMWSLASYRALKVLEIANHRNAPLPSSVTPTEDRPPAAQAADKASKKLIELGAISPVAADWAKEAEERTNGTRMSSRSFFQIKSEFVSRTHDAANDDVESWPPPDDYALVVDEFGSVVSRIGDPYWNLTPWTRTPTRLSFESVSSRRRSLPLDQANAKIFKHVVLTWLFGPNRVQKPSSLMGKFELMRPLFVLCTQSGISAADLWRFPAIVSRVKDCFSRARARESITILHQLYLLRRETGFFILLPEQINELASAIPTHERIQTPYIPPRIWAHLMKRCKSCLEDFIDNSCRVEALFKFSVDSYRVNLMEGKNLYADSFSAGRNPFSTPLGNRGTRTSVVIHGPFQHCAEQFGVRNLLSKWIKGMPTEDVALKVSDLSKYLSLITLCGEVYISCFALARTTKTIEEDTYWIGSDFCRNAVAAMERVSLLRMSCAIEDPRTPATEEDLDTRPLRLRAYEPWIPNSGDVSLPIDSLPGAQALAKALDEFEYLLDDRELQITPDDLSIALSVTPALDPEKFAIGKRWHFAWHQLRRTGAVNMNSSSLVSDKSLQLQLKHSAEAMTRYYTQGYYNLDLVLDEGSRKEFLLALYDGVAKDMTALQGPYFSSPFGDSHKSSLLNLVSEKKHKQLVNLARQQDIPYRNTLLGACTNPSPCRFGGVDALVECAGRSEFCAFVLVDRRKLPALGELKADLRRTAREVDPDSPLYASLTAQVAAIERVEDSSR</sequence>
<dbReference type="EMBL" id="JAPDRN010000057">
    <property type="protein sequence ID" value="KAJ9631421.1"/>
    <property type="molecule type" value="Genomic_DNA"/>
</dbReference>
<dbReference type="AlphaFoldDB" id="A0AA38Y0N3"/>
<gene>
    <name evidence="1" type="ORF">H2204_008148</name>
</gene>
<name>A0AA38Y0N3_9EURO</name>
<comment type="caution">
    <text evidence="1">The sequence shown here is derived from an EMBL/GenBank/DDBJ whole genome shotgun (WGS) entry which is preliminary data.</text>
</comment>
<evidence type="ECO:0008006" key="2">
    <source>
        <dbReference type="Google" id="ProtNLM"/>
    </source>
</evidence>
<accession>A0AA38Y0N3</accession>